<dbReference type="OrthoDB" id="5326346at2759"/>
<name>A0A2I2G4P5_9EURO</name>
<evidence type="ECO:0000256" key="1">
    <source>
        <dbReference type="SAM" id="MobiDB-lite"/>
    </source>
</evidence>
<dbReference type="AlphaFoldDB" id="A0A2I2G4P5"/>
<evidence type="ECO:0000313" key="2">
    <source>
        <dbReference type="EMBL" id="PLB47856.1"/>
    </source>
</evidence>
<comment type="caution">
    <text evidence="2">The sequence shown here is derived from an EMBL/GenBank/DDBJ whole genome shotgun (WGS) entry which is preliminary data.</text>
</comment>
<protein>
    <submittedName>
        <fullName evidence="2">Uncharacterized protein</fullName>
    </submittedName>
</protein>
<dbReference type="Gene3D" id="3.30.710.10">
    <property type="entry name" value="Potassium Channel Kv1.1, Chain A"/>
    <property type="match status" value="1"/>
</dbReference>
<feature type="compositionally biased region" description="Low complexity" evidence="1">
    <location>
        <begin position="55"/>
        <end position="68"/>
    </location>
</feature>
<sequence length="378" mass="41815">MDRATHIIDPNGEVIIILRSPNAPFADMSEGMSNNDSTFTLPGPIGEPAAEEPTTEGPAAEGPAAEGSAAEERVDGHTEEPADEFAKESDSERAGQPEENCIHIQVSAKHLILASSVFKKILTGSWKEGIAYLQEGSVEITAQSWDTEALLVMLRIIHCQSYDVPRKLTLEMLAKIAVLADYYDCREAIDLVVSTWINSLDEIIPSTYSRNLILWLWVAWYFRLPAEFEKVTAIAMSQSNDWIENLGLPIPDNIIRSMYDRRQEEITGLLLQLQDIRDQLQNGSKGCGFECSSIMYGALTKQMQLNALLSPGPAAPFPGLGYRVLVQSVLSFKSPEWYGPGGGRSKYRHNCFDSTFIALFGGLNDTIKGLEIDNFVHL</sequence>
<accession>A0A2I2G4P5</accession>
<feature type="region of interest" description="Disordered" evidence="1">
    <location>
        <begin position="27"/>
        <end position="97"/>
    </location>
</feature>
<keyword evidence="3" id="KW-1185">Reference proteome</keyword>
<organism evidence="2 3">
    <name type="scientific">Aspergillus steynii IBT 23096</name>
    <dbReference type="NCBI Taxonomy" id="1392250"/>
    <lineage>
        <taxon>Eukaryota</taxon>
        <taxon>Fungi</taxon>
        <taxon>Dikarya</taxon>
        <taxon>Ascomycota</taxon>
        <taxon>Pezizomycotina</taxon>
        <taxon>Eurotiomycetes</taxon>
        <taxon>Eurotiomycetidae</taxon>
        <taxon>Eurotiales</taxon>
        <taxon>Aspergillaceae</taxon>
        <taxon>Aspergillus</taxon>
        <taxon>Aspergillus subgen. Circumdati</taxon>
    </lineage>
</organism>
<dbReference type="SUPFAM" id="SSF54695">
    <property type="entry name" value="POZ domain"/>
    <property type="match status" value="1"/>
</dbReference>
<evidence type="ECO:0000313" key="3">
    <source>
        <dbReference type="Proteomes" id="UP000234275"/>
    </source>
</evidence>
<gene>
    <name evidence="2" type="ORF">P170DRAFT_496857</name>
</gene>
<dbReference type="Proteomes" id="UP000234275">
    <property type="component" value="Unassembled WGS sequence"/>
</dbReference>
<feature type="compositionally biased region" description="Basic and acidic residues" evidence="1">
    <location>
        <begin position="70"/>
        <end position="96"/>
    </location>
</feature>
<dbReference type="VEuPathDB" id="FungiDB:P170DRAFT_496857"/>
<dbReference type="EMBL" id="MSFO01000005">
    <property type="protein sequence ID" value="PLB47856.1"/>
    <property type="molecule type" value="Genomic_DNA"/>
</dbReference>
<dbReference type="RefSeq" id="XP_024703158.1">
    <property type="nucleotide sequence ID" value="XM_024854102.1"/>
</dbReference>
<feature type="compositionally biased region" description="Polar residues" evidence="1">
    <location>
        <begin position="31"/>
        <end position="40"/>
    </location>
</feature>
<dbReference type="GeneID" id="36561807"/>
<proteinExistence type="predicted"/>
<dbReference type="STRING" id="1392250.A0A2I2G4P5"/>
<dbReference type="InterPro" id="IPR011333">
    <property type="entry name" value="SKP1/BTB/POZ_sf"/>
</dbReference>
<reference evidence="2 3" key="1">
    <citation type="submission" date="2016-12" db="EMBL/GenBank/DDBJ databases">
        <title>The genomes of Aspergillus section Nigri reveals drivers in fungal speciation.</title>
        <authorList>
            <consortium name="DOE Joint Genome Institute"/>
            <person name="Vesth T.C."/>
            <person name="Nybo J."/>
            <person name="Theobald S."/>
            <person name="Brandl J."/>
            <person name="Frisvad J.C."/>
            <person name="Nielsen K.F."/>
            <person name="Lyhne E.K."/>
            <person name="Kogle M.E."/>
            <person name="Kuo A."/>
            <person name="Riley R."/>
            <person name="Clum A."/>
            <person name="Nolan M."/>
            <person name="Lipzen A."/>
            <person name="Salamov A."/>
            <person name="Henrissat B."/>
            <person name="Wiebenga A."/>
            <person name="De Vries R.P."/>
            <person name="Grigoriev I.V."/>
            <person name="Mortensen U.H."/>
            <person name="Andersen M.R."/>
            <person name="Baker S.E."/>
        </authorList>
    </citation>
    <scope>NUCLEOTIDE SEQUENCE [LARGE SCALE GENOMIC DNA]</scope>
    <source>
        <strain evidence="2 3">IBT 23096</strain>
    </source>
</reference>